<dbReference type="InterPro" id="IPR035994">
    <property type="entry name" value="Nucleoside_phosphorylase_sf"/>
</dbReference>
<dbReference type="GO" id="GO:0009116">
    <property type="term" value="P:nucleoside metabolic process"/>
    <property type="evidence" value="ECO:0007669"/>
    <property type="project" value="InterPro"/>
</dbReference>
<dbReference type="SUPFAM" id="SSF53167">
    <property type="entry name" value="Purine and uridine phosphorylases"/>
    <property type="match status" value="1"/>
</dbReference>
<dbReference type="Proteomes" id="UP000094569">
    <property type="component" value="Unassembled WGS sequence"/>
</dbReference>
<comment type="caution">
    <text evidence="1">The sequence shown here is derived from an EMBL/GenBank/DDBJ whole genome shotgun (WGS) entry which is preliminary data.</text>
</comment>
<dbReference type="VEuPathDB" id="FungiDB:SI65_09502"/>
<dbReference type="OrthoDB" id="1577640at2759"/>
<dbReference type="EMBL" id="JXNT01000019">
    <property type="protein sequence ID" value="ODM15007.1"/>
    <property type="molecule type" value="Genomic_DNA"/>
</dbReference>
<evidence type="ECO:0008006" key="3">
    <source>
        <dbReference type="Google" id="ProtNLM"/>
    </source>
</evidence>
<sequence length="143" mass="15638">MSDPKAYTVGWICAITTEYVAAQVFLDEKHDGPDYLPQHSKSDYTLGRIGRHNVIIAVLPLGEYGPSSAARVAEDMMHCFPNFRIGLMVGIDGCAPSPKHDIRPGDIVGQSFHPTGFLNQPPTILRAAVNGLKAHYELEGHQL</sequence>
<evidence type="ECO:0000313" key="1">
    <source>
        <dbReference type="EMBL" id="ODM15007.1"/>
    </source>
</evidence>
<keyword evidence="2" id="KW-1185">Reference proteome</keyword>
<evidence type="ECO:0000313" key="2">
    <source>
        <dbReference type="Proteomes" id="UP000094569"/>
    </source>
</evidence>
<protein>
    <recommendedName>
        <fullName evidence="3">Nucleoside phosphorylase domain-containing protein</fullName>
    </recommendedName>
</protein>
<dbReference type="PANTHER" id="PTHR46082:SF11">
    <property type="entry name" value="AAA+ ATPASE DOMAIN-CONTAINING PROTEIN-RELATED"/>
    <property type="match status" value="1"/>
</dbReference>
<accession>A0A1E3B250</accession>
<dbReference type="InterPro" id="IPR053137">
    <property type="entry name" value="NLR-like"/>
</dbReference>
<name>A0A1E3B250_ASPCR</name>
<dbReference type="PANTHER" id="PTHR46082">
    <property type="entry name" value="ATP/GTP-BINDING PROTEIN-RELATED"/>
    <property type="match status" value="1"/>
</dbReference>
<dbReference type="GO" id="GO:0003824">
    <property type="term" value="F:catalytic activity"/>
    <property type="evidence" value="ECO:0007669"/>
    <property type="project" value="InterPro"/>
</dbReference>
<dbReference type="STRING" id="573508.A0A1E3B250"/>
<gene>
    <name evidence="1" type="ORF">SI65_09502</name>
</gene>
<organism evidence="1 2">
    <name type="scientific">Aspergillus cristatus</name>
    <name type="common">Chinese Fuzhuan brick tea-fermentation fungus</name>
    <name type="synonym">Eurotium cristatum</name>
    <dbReference type="NCBI Taxonomy" id="573508"/>
    <lineage>
        <taxon>Eukaryota</taxon>
        <taxon>Fungi</taxon>
        <taxon>Dikarya</taxon>
        <taxon>Ascomycota</taxon>
        <taxon>Pezizomycotina</taxon>
        <taxon>Eurotiomycetes</taxon>
        <taxon>Eurotiomycetidae</taxon>
        <taxon>Eurotiales</taxon>
        <taxon>Aspergillaceae</taxon>
        <taxon>Aspergillus</taxon>
        <taxon>Aspergillus subgen. Aspergillus</taxon>
    </lineage>
</organism>
<reference evidence="1 2" key="1">
    <citation type="journal article" date="2016" name="BMC Genomics">
        <title>Comparative genomic and transcriptomic analyses of the Fuzhuan brick tea-fermentation fungus Aspergillus cristatus.</title>
        <authorList>
            <person name="Ge Y."/>
            <person name="Wang Y."/>
            <person name="Liu Y."/>
            <person name="Tan Y."/>
            <person name="Ren X."/>
            <person name="Zhang X."/>
            <person name="Hyde K.D."/>
            <person name="Liu Y."/>
            <person name="Liu Z."/>
        </authorList>
    </citation>
    <scope>NUCLEOTIDE SEQUENCE [LARGE SCALE GENOMIC DNA]</scope>
    <source>
        <strain evidence="1 2">GZAAS20.1005</strain>
    </source>
</reference>
<proteinExistence type="predicted"/>
<dbReference type="AlphaFoldDB" id="A0A1E3B250"/>
<dbReference type="Gene3D" id="3.40.50.1580">
    <property type="entry name" value="Nucleoside phosphorylase domain"/>
    <property type="match status" value="1"/>
</dbReference>